<dbReference type="Proteomes" id="UP000694864">
    <property type="component" value="Chromosome 4"/>
</dbReference>
<feature type="compositionally biased region" description="Pro residues" evidence="1">
    <location>
        <begin position="131"/>
        <end position="145"/>
    </location>
</feature>
<evidence type="ECO:0000256" key="1">
    <source>
        <dbReference type="SAM" id="MobiDB-lite"/>
    </source>
</evidence>
<evidence type="ECO:0000313" key="3">
    <source>
        <dbReference type="RefSeq" id="XP_019099637.1"/>
    </source>
</evidence>
<feature type="compositionally biased region" description="Low complexity" evidence="1">
    <location>
        <begin position="64"/>
        <end position="90"/>
    </location>
</feature>
<dbReference type="RefSeq" id="XP_019099637.1">
    <property type="nucleotide sequence ID" value="XM_019244092.1"/>
</dbReference>
<feature type="compositionally biased region" description="Gly residues" evidence="1">
    <location>
        <begin position="13"/>
        <end position="36"/>
    </location>
</feature>
<feature type="compositionally biased region" description="Low complexity" evidence="1">
    <location>
        <begin position="97"/>
        <end position="130"/>
    </location>
</feature>
<protein>
    <submittedName>
        <fullName evidence="3">RNA-binding protein 33-like</fullName>
    </submittedName>
</protein>
<organism evidence="2 3">
    <name type="scientific">Camelina sativa</name>
    <name type="common">False flax</name>
    <name type="synonym">Myagrum sativum</name>
    <dbReference type="NCBI Taxonomy" id="90675"/>
    <lineage>
        <taxon>Eukaryota</taxon>
        <taxon>Viridiplantae</taxon>
        <taxon>Streptophyta</taxon>
        <taxon>Embryophyta</taxon>
        <taxon>Tracheophyta</taxon>
        <taxon>Spermatophyta</taxon>
        <taxon>Magnoliopsida</taxon>
        <taxon>eudicotyledons</taxon>
        <taxon>Gunneridae</taxon>
        <taxon>Pentapetalae</taxon>
        <taxon>rosids</taxon>
        <taxon>malvids</taxon>
        <taxon>Brassicales</taxon>
        <taxon>Brassicaceae</taxon>
        <taxon>Camelineae</taxon>
        <taxon>Camelina</taxon>
    </lineage>
</organism>
<accession>A0ABM1RKU9</accession>
<keyword evidence="2" id="KW-1185">Reference proteome</keyword>
<dbReference type="GeneID" id="109132471"/>
<reference evidence="2" key="1">
    <citation type="journal article" date="2014" name="Nat. Commun.">
        <title>The emerging biofuel crop Camelina sativa retains a highly undifferentiated hexaploid genome structure.</title>
        <authorList>
            <person name="Kagale S."/>
            <person name="Koh C."/>
            <person name="Nixon J."/>
            <person name="Bollina V."/>
            <person name="Clarke W.E."/>
            <person name="Tuteja R."/>
            <person name="Spillane C."/>
            <person name="Robinson S.J."/>
            <person name="Links M.G."/>
            <person name="Clarke C."/>
            <person name="Higgins E.E."/>
            <person name="Huebert T."/>
            <person name="Sharpe A.G."/>
            <person name="Parkin I.A."/>
        </authorList>
    </citation>
    <scope>NUCLEOTIDE SEQUENCE [LARGE SCALE GENOMIC DNA]</scope>
    <source>
        <strain evidence="2">cv. DH55</strain>
    </source>
</reference>
<evidence type="ECO:0000313" key="2">
    <source>
        <dbReference type="Proteomes" id="UP000694864"/>
    </source>
</evidence>
<feature type="region of interest" description="Disordered" evidence="1">
    <location>
        <begin position="1"/>
        <end position="157"/>
    </location>
</feature>
<sequence length="188" mass="20518">MANKGKSVQTRGGRLGRGGTSAGGGSGTFRGGGGGTSNSRIGTSSHSSNPSTSNETILASPFLPSQYPSNSQSPPQPQQQVAQYHQQHPLYQPPPAAYQLPQHQQPLHQQPQPSYQLPQHQQQLYQISPHQAPPFIPEHQPLPPPEDPDPDPPNHQEYQQLLDDLLVLPGRQHIPLLIQFPIIDVETI</sequence>
<proteinExistence type="predicted"/>
<name>A0ABM1RKU9_CAMSA</name>
<reference evidence="3" key="2">
    <citation type="submission" date="2025-08" db="UniProtKB">
        <authorList>
            <consortium name="RefSeq"/>
        </authorList>
    </citation>
    <scope>IDENTIFICATION</scope>
    <source>
        <tissue evidence="3">Leaf</tissue>
    </source>
</reference>
<feature type="compositionally biased region" description="Low complexity" evidence="1">
    <location>
        <begin position="37"/>
        <end position="54"/>
    </location>
</feature>
<gene>
    <name evidence="3" type="primary">LOC109132471</name>
</gene>